<keyword evidence="2" id="KW-1185">Reference proteome</keyword>
<dbReference type="Proteomes" id="UP000555838">
    <property type="component" value="Unassembled WGS sequence"/>
</dbReference>
<organism evidence="1 2">
    <name type="scientific">Borreliella yangtzensis</name>
    <dbReference type="NCBI Taxonomy" id="683292"/>
    <lineage>
        <taxon>Bacteria</taxon>
        <taxon>Pseudomonadati</taxon>
        <taxon>Spirochaetota</taxon>
        <taxon>Spirochaetia</taxon>
        <taxon>Spirochaetales</taxon>
        <taxon>Borreliaceae</taxon>
        <taxon>Borreliella</taxon>
    </lineage>
</organism>
<dbReference type="RefSeq" id="WP_183219524.1">
    <property type="nucleotide sequence ID" value="NZ_CP123998.1"/>
</dbReference>
<proteinExistence type="predicted"/>
<dbReference type="EMBL" id="JACHFG010000001">
    <property type="protein sequence ID" value="MBB6042610.1"/>
    <property type="molecule type" value="Genomic_DNA"/>
</dbReference>
<reference evidence="1 2" key="1">
    <citation type="submission" date="2020-08" db="EMBL/GenBank/DDBJ databases">
        <title>Genomic Encyclopedia of Type Strains, Phase IV (KMG-IV): sequencing the most valuable type-strain genomes for metagenomic binning, comparative biology and taxonomic classification.</title>
        <authorList>
            <person name="Goeker M."/>
        </authorList>
    </citation>
    <scope>NUCLEOTIDE SEQUENCE [LARGE SCALE GENOMIC DNA]</scope>
    <source>
        <strain evidence="1 2">DSM 24625</strain>
    </source>
</reference>
<name>A0ABR6PAN5_9SPIR</name>
<accession>A0ABR6PAN5</accession>
<evidence type="ECO:0000313" key="2">
    <source>
        <dbReference type="Proteomes" id="UP000555838"/>
    </source>
</evidence>
<gene>
    <name evidence="1" type="ORF">HNP68_000194</name>
</gene>
<evidence type="ECO:0000313" key="1">
    <source>
        <dbReference type="EMBL" id="MBB6042610.1"/>
    </source>
</evidence>
<sequence>MKIRKLLFCIFFTNISFVLFAGGDYKGLDFKIKFFNQSIYRVNSNIFIEVSLSNASDSVLTLEIGDINFFGFDFDVTDTTNIKVKRPIEYVKKRSKNVAIPVRNMSLRPNEKFSVVINLNQFVKFSKDGVYFVKGIFFPDVSNPSKKKESNIITLFLNDSFDENPGSIDLVNLSENKDIQDLLKKKKLSPDEIVKYLLKALQFGEKEKFFLYLDIEGLLLNDKGKAYLYKQKLSSVPNKNVVKEYKEYLWNSNNSDISKAPNEFSIIETTYSDTAGKVIADLYFDDGHFYISKRYTFFFKKYDYYWIIYDYIVQNIGIKEK</sequence>
<protein>
    <submittedName>
        <fullName evidence="1">Uncharacterized protein</fullName>
    </submittedName>
</protein>
<comment type="caution">
    <text evidence="1">The sequence shown here is derived from an EMBL/GenBank/DDBJ whole genome shotgun (WGS) entry which is preliminary data.</text>
</comment>